<dbReference type="EMBL" id="JACHVA010000079">
    <property type="protein sequence ID" value="MBC2601880.1"/>
    <property type="molecule type" value="Genomic_DNA"/>
</dbReference>
<evidence type="ECO:0000313" key="3">
    <source>
        <dbReference type="Proteomes" id="UP000525652"/>
    </source>
</evidence>
<evidence type="ECO:0000313" key="2">
    <source>
        <dbReference type="EMBL" id="MBC2601880.1"/>
    </source>
</evidence>
<name>A0A7X1E3T7_9BACT</name>
<keyword evidence="1" id="KW-0812">Transmembrane</keyword>
<keyword evidence="3" id="KW-1185">Reference proteome</keyword>
<accession>A0A7X1E3T7</accession>
<keyword evidence="1" id="KW-1133">Transmembrane helix</keyword>
<evidence type="ECO:0000256" key="1">
    <source>
        <dbReference type="SAM" id="Phobius"/>
    </source>
</evidence>
<dbReference type="AlphaFoldDB" id="A0A7X1E3T7"/>
<organism evidence="2 3">
    <name type="scientific">Puniceicoccus vermicola</name>
    <dbReference type="NCBI Taxonomy" id="388746"/>
    <lineage>
        <taxon>Bacteria</taxon>
        <taxon>Pseudomonadati</taxon>
        <taxon>Verrucomicrobiota</taxon>
        <taxon>Opitutia</taxon>
        <taxon>Puniceicoccales</taxon>
        <taxon>Puniceicoccaceae</taxon>
        <taxon>Puniceicoccus</taxon>
    </lineage>
</organism>
<feature type="transmembrane region" description="Helical" evidence="1">
    <location>
        <begin position="67"/>
        <end position="87"/>
    </location>
</feature>
<gene>
    <name evidence="2" type="ORF">H5P30_08820</name>
</gene>
<keyword evidence="1" id="KW-0472">Membrane</keyword>
<dbReference type="Proteomes" id="UP000525652">
    <property type="component" value="Unassembled WGS sequence"/>
</dbReference>
<comment type="caution">
    <text evidence="2">The sequence shown here is derived from an EMBL/GenBank/DDBJ whole genome shotgun (WGS) entry which is preliminary data.</text>
</comment>
<feature type="transmembrane region" description="Helical" evidence="1">
    <location>
        <begin position="9"/>
        <end position="30"/>
    </location>
</feature>
<proteinExistence type="predicted"/>
<protein>
    <submittedName>
        <fullName evidence="2">Uncharacterized protein</fullName>
    </submittedName>
</protein>
<dbReference type="RefSeq" id="WP_185692584.1">
    <property type="nucleotide sequence ID" value="NZ_JACHVA010000079.1"/>
</dbReference>
<reference evidence="2 3" key="1">
    <citation type="submission" date="2020-07" db="EMBL/GenBank/DDBJ databases">
        <authorList>
            <person name="Feng X."/>
        </authorList>
    </citation>
    <scope>NUCLEOTIDE SEQUENCE [LARGE SCALE GENOMIC DNA]</scope>
    <source>
        <strain evidence="2 3">JCM14086</strain>
    </source>
</reference>
<sequence>MRTILYIHVLIRLSACAVFVAGVYKFGLIWRELALLMRIAGAKKERSELLGEMLDTSQYREATYQLLYSPLFLMVLGVLLFLGVRVVTRMIIGKKEMHTLLELDSKNGLESRS</sequence>